<evidence type="ECO:0000313" key="1">
    <source>
        <dbReference type="EMBL" id="CAD2195343.1"/>
    </source>
</evidence>
<organism evidence="1 2">
    <name type="scientific">Meloidogyne enterolobii</name>
    <name type="common">Root-knot nematode worm</name>
    <name type="synonym">Meloidogyne mayaguensis</name>
    <dbReference type="NCBI Taxonomy" id="390850"/>
    <lineage>
        <taxon>Eukaryota</taxon>
        <taxon>Metazoa</taxon>
        <taxon>Ecdysozoa</taxon>
        <taxon>Nematoda</taxon>
        <taxon>Chromadorea</taxon>
        <taxon>Rhabditida</taxon>
        <taxon>Tylenchina</taxon>
        <taxon>Tylenchomorpha</taxon>
        <taxon>Tylenchoidea</taxon>
        <taxon>Meloidogynidae</taxon>
        <taxon>Meloidogyninae</taxon>
        <taxon>Meloidogyne</taxon>
    </lineage>
</organism>
<protein>
    <submittedName>
        <fullName evidence="1">Uncharacterized protein</fullName>
    </submittedName>
</protein>
<dbReference type="Proteomes" id="UP000580250">
    <property type="component" value="Unassembled WGS sequence"/>
</dbReference>
<comment type="caution">
    <text evidence="1">The sequence shown here is derived from an EMBL/GenBank/DDBJ whole genome shotgun (WGS) entry which is preliminary data.</text>
</comment>
<accession>A0A6V7X7Z0</accession>
<proteinExistence type="predicted"/>
<reference evidence="1 2" key="1">
    <citation type="submission" date="2020-08" db="EMBL/GenBank/DDBJ databases">
        <authorList>
            <person name="Koutsovoulos G."/>
            <person name="Danchin GJ E."/>
        </authorList>
    </citation>
    <scope>NUCLEOTIDE SEQUENCE [LARGE SCALE GENOMIC DNA]</scope>
</reference>
<sequence>MWRFAVIYVWGLQLGRYPGIFNNSAWTCDSLNLPNEIEETFPVVHKIFTYIQPKEIVNNSKYEIYYNKLVKSKEKYLRTPPPPQIHKLFKNVTNQIKELFLFSNKVRTIVDKYINEIFR</sequence>
<name>A0A6V7X7Z0_MELEN</name>
<evidence type="ECO:0000313" key="2">
    <source>
        <dbReference type="Proteomes" id="UP000580250"/>
    </source>
</evidence>
<dbReference type="EMBL" id="CAJEWN010001203">
    <property type="protein sequence ID" value="CAD2195343.1"/>
    <property type="molecule type" value="Genomic_DNA"/>
</dbReference>
<gene>
    <name evidence="1" type="ORF">MENT_LOCUS48421</name>
</gene>
<dbReference type="AlphaFoldDB" id="A0A6V7X7Z0"/>